<keyword evidence="3" id="KW-0808">Transferase</keyword>
<gene>
    <name evidence="4" type="ORF">CTI12_AA181350</name>
</gene>
<dbReference type="AlphaFoldDB" id="A0A2U1P8P3"/>
<proteinExistence type="predicted"/>
<evidence type="ECO:0000256" key="1">
    <source>
        <dbReference type="ARBA" id="ARBA00004922"/>
    </source>
</evidence>
<dbReference type="InterPro" id="IPR051939">
    <property type="entry name" value="Glycosyltr_41/O-GlcNAc_trsf"/>
</dbReference>
<dbReference type="GO" id="GO:0016757">
    <property type="term" value="F:glycosyltransferase activity"/>
    <property type="evidence" value="ECO:0007669"/>
    <property type="project" value="UniProtKB-KW"/>
</dbReference>
<dbReference type="Proteomes" id="UP000245207">
    <property type="component" value="Unassembled WGS sequence"/>
</dbReference>
<accession>A0A2U1P8P3</accession>
<name>A0A2U1P8P3_ARTAN</name>
<keyword evidence="5" id="KW-1185">Reference proteome</keyword>
<protein>
    <submittedName>
        <fullName evidence="4">Spindly</fullName>
    </submittedName>
</protein>
<dbReference type="Gene3D" id="3.40.50.2000">
    <property type="entry name" value="Glycogen Phosphorylase B"/>
    <property type="match status" value="1"/>
</dbReference>
<organism evidence="4 5">
    <name type="scientific">Artemisia annua</name>
    <name type="common">Sweet wormwood</name>
    <dbReference type="NCBI Taxonomy" id="35608"/>
    <lineage>
        <taxon>Eukaryota</taxon>
        <taxon>Viridiplantae</taxon>
        <taxon>Streptophyta</taxon>
        <taxon>Embryophyta</taxon>
        <taxon>Tracheophyta</taxon>
        <taxon>Spermatophyta</taxon>
        <taxon>Magnoliopsida</taxon>
        <taxon>eudicotyledons</taxon>
        <taxon>Gunneridae</taxon>
        <taxon>Pentapetalae</taxon>
        <taxon>asterids</taxon>
        <taxon>campanulids</taxon>
        <taxon>Asterales</taxon>
        <taxon>Asteraceae</taxon>
        <taxon>Asteroideae</taxon>
        <taxon>Anthemideae</taxon>
        <taxon>Artemisiinae</taxon>
        <taxon>Artemisia</taxon>
    </lineage>
</organism>
<evidence type="ECO:0000256" key="3">
    <source>
        <dbReference type="ARBA" id="ARBA00022679"/>
    </source>
</evidence>
<sequence>MEADDVIAAPPLLVDVPPLQTEASGPRYCLLLHFYDHISSRGTKSWSNNGYFGTILFNMSSVLKIHPDSRNAGQFQTLASKPFCCDSVRQRYLSTFEQLGLESLRVDLLPLILLNHDHMQTYSLMDISLDTFPYAGTTNTRESLYMGVPCVTLGGSVHAHNVGVSLLSAIVGWSPGYVARILKVTFHLKSEWRCSRIRIRRHKLPPCSPKMTNLDRSRKMEVSLGPPRLLTSHSIEENGSQSNRWTAIEERKIDDELRKVSSGKGYGLNVPKRSNSLKVHQSAHVESGQELRKNPHADNIFISILVLLKLHPPKLLERSPQALRAKMYLAGDVVKQFGVKMVARQESRIKTKRSLTSCTRLTRYSPKRICKKA</sequence>
<evidence type="ECO:0000256" key="2">
    <source>
        <dbReference type="ARBA" id="ARBA00022676"/>
    </source>
</evidence>
<evidence type="ECO:0000313" key="4">
    <source>
        <dbReference type="EMBL" id="PWA82112.1"/>
    </source>
</evidence>
<dbReference type="PANTHER" id="PTHR44835:SF1">
    <property type="entry name" value="PROTEIN O-GLCNAC TRANSFERASE"/>
    <property type="match status" value="1"/>
</dbReference>
<dbReference type="OrthoDB" id="17094at2759"/>
<comment type="caution">
    <text evidence="4">The sequence shown here is derived from an EMBL/GenBank/DDBJ whole genome shotgun (WGS) entry which is preliminary data.</text>
</comment>
<reference evidence="4 5" key="1">
    <citation type="journal article" date="2018" name="Mol. Plant">
        <title>The genome of Artemisia annua provides insight into the evolution of Asteraceae family and artemisinin biosynthesis.</title>
        <authorList>
            <person name="Shen Q."/>
            <person name="Zhang L."/>
            <person name="Liao Z."/>
            <person name="Wang S."/>
            <person name="Yan T."/>
            <person name="Shi P."/>
            <person name="Liu M."/>
            <person name="Fu X."/>
            <person name="Pan Q."/>
            <person name="Wang Y."/>
            <person name="Lv Z."/>
            <person name="Lu X."/>
            <person name="Zhang F."/>
            <person name="Jiang W."/>
            <person name="Ma Y."/>
            <person name="Chen M."/>
            <person name="Hao X."/>
            <person name="Li L."/>
            <person name="Tang Y."/>
            <person name="Lv G."/>
            <person name="Zhou Y."/>
            <person name="Sun X."/>
            <person name="Brodelius P.E."/>
            <person name="Rose J.K.C."/>
            <person name="Tang K."/>
        </authorList>
    </citation>
    <scope>NUCLEOTIDE SEQUENCE [LARGE SCALE GENOMIC DNA]</scope>
    <source>
        <strain evidence="5">cv. Huhao1</strain>
        <tissue evidence="4">Leaf</tissue>
    </source>
</reference>
<dbReference type="PANTHER" id="PTHR44835">
    <property type="entry name" value="UDP-N-ACETYLGLUCOSAMINE--PEPTIDE N-ACETYLGLUCOSAMINYLTRANSFERASE SPINDLY-RELATED"/>
    <property type="match status" value="1"/>
</dbReference>
<dbReference type="STRING" id="35608.A0A2U1P8P3"/>
<comment type="pathway">
    <text evidence="1">Protein modification; protein glycosylation.</text>
</comment>
<keyword evidence="2" id="KW-0328">Glycosyltransferase</keyword>
<dbReference type="EMBL" id="PKPP01001509">
    <property type="protein sequence ID" value="PWA82112.1"/>
    <property type="molecule type" value="Genomic_DNA"/>
</dbReference>
<evidence type="ECO:0000313" key="5">
    <source>
        <dbReference type="Proteomes" id="UP000245207"/>
    </source>
</evidence>